<keyword evidence="2" id="KW-1185">Reference proteome</keyword>
<dbReference type="OrthoDB" id="9791837at2"/>
<proteinExistence type="predicted"/>
<dbReference type="EMBL" id="FMZZ01000010">
    <property type="protein sequence ID" value="SDD37568.1"/>
    <property type="molecule type" value="Genomic_DNA"/>
</dbReference>
<evidence type="ECO:0000313" key="2">
    <source>
        <dbReference type="Proteomes" id="UP000199501"/>
    </source>
</evidence>
<dbReference type="AlphaFoldDB" id="A0A1G6U886"/>
<gene>
    <name evidence="1" type="ORF">SAMN05216174_110158</name>
</gene>
<accession>A0A1G6U886</accession>
<dbReference type="RefSeq" id="WP_091453506.1">
    <property type="nucleotide sequence ID" value="NZ_FMZZ01000010.1"/>
</dbReference>
<evidence type="ECO:0000313" key="1">
    <source>
        <dbReference type="EMBL" id="SDD37568.1"/>
    </source>
</evidence>
<sequence length="68" mass="7628">MGVLGDPPFEFTSYFWAGTVFEDALTRAGLLDLTRHKTVAPQDDRPPGFWDLLLRNPSFAVFSARNPT</sequence>
<dbReference type="STRING" id="1271860.SAMN05216174_110158"/>
<organism evidence="1 2">
    <name type="scientific">Actinokineospora iranica</name>
    <dbReference type="NCBI Taxonomy" id="1271860"/>
    <lineage>
        <taxon>Bacteria</taxon>
        <taxon>Bacillati</taxon>
        <taxon>Actinomycetota</taxon>
        <taxon>Actinomycetes</taxon>
        <taxon>Pseudonocardiales</taxon>
        <taxon>Pseudonocardiaceae</taxon>
        <taxon>Actinokineospora</taxon>
    </lineage>
</organism>
<dbReference type="Proteomes" id="UP000199501">
    <property type="component" value="Unassembled WGS sequence"/>
</dbReference>
<name>A0A1G6U886_9PSEU</name>
<protein>
    <submittedName>
        <fullName evidence="1">Uncharacterized protein</fullName>
    </submittedName>
</protein>
<reference evidence="2" key="1">
    <citation type="submission" date="2016-10" db="EMBL/GenBank/DDBJ databases">
        <authorList>
            <person name="Varghese N."/>
            <person name="Submissions S."/>
        </authorList>
    </citation>
    <scope>NUCLEOTIDE SEQUENCE [LARGE SCALE GENOMIC DNA]</scope>
    <source>
        <strain evidence="2">IBRC-M 10403</strain>
    </source>
</reference>